<dbReference type="EMBL" id="LSNG01000005">
    <property type="protein sequence ID" value="KXN76885.1"/>
    <property type="molecule type" value="Genomic_DNA"/>
</dbReference>
<gene>
    <name evidence="1" type="ORF">AYJ53_07415</name>
</gene>
<accession>A0A9X0SCH2</accession>
<sequence length="101" mass="12083">MDIQKQFEKMHRNYMDSIKYEGSIYHTIYSDDTCVDDDLPFAYAYQKDDDSIYKVYFKPVDGWQDMDDASDWVNDWENDIHHIEQITNNASDTVDLLQQLN</sequence>
<dbReference type="OrthoDB" id="10013720at2"/>
<reference evidence="1 2" key="1">
    <citation type="submission" date="2016-02" db="EMBL/GenBank/DDBJ databases">
        <title>Complete Genome Sequences of Lactobacillus johnsonii Strain W1.</title>
        <authorList>
            <person name="Sun Y."/>
            <person name="Wu X."/>
        </authorList>
    </citation>
    <scope>NUCLEOTIDE SEQUENCE [LARGE SCALE GENOMIC DNA]</scope>
    <source>
        <strain evidence="1 2">W1</strain>
    </source>
</reference>
<dbReference type="RefSeq" id="WP_061399869.1">
    <property type="nucleotide sequence ID" value="NZ_LSNG01000005.1"/>
</dbReference>
<dbReference type="Proteomes" id="UP000070346">
    <property type="component" value="Unassembled WGS sequence"/>
</dbReference>
<evidence type="ECO:0000313" key="2">
    <source>
        <dbReference type="Proteomes" id="UP000070346"/>
    </source>
</evidence>
<protein>
    <submittedName>
        <fullName evidence="1">Uncharacterized protein</fullName>
    </submittedName>
</protein>
<name>A0A9X0SCH2_LACJH</name>
<evidence type="ECO:0000313" key="1">
    <source>
        <dbReference type="EMBL" id="KXN76885.1"/>
    </source>
</evidence>
<proteinExistence type="predicted"/>
<dbReference type="AlphaFoldDB" id="A0A9X0SCH2"/>
<comment type="caution">
    <text evidence="1">The sequence shown here is derived from an EMBL/GenBank/DDBJ whole genome shotgun (WGS) entry which is preliminary data.</text>
</comment>
<organism evidence="1 2">
    <name type="scientific">Lactobacillus johnsonii</name>
    <dbReference type="NCBI Taxonomy" id="33959"/>
    <lineage>
        <taxon>Bacteria</taxon>
        <taxon>Bacillati</taxon>
        <taxon>Bacillota</taxon>
        <taxon>Bacilli</taxon>
        <taxon>Lactobacillales</taxon>
        <taxon>Lactobacillaceae</taxon>
        <taxon>Lactobacillus</taxon>
    </lineage>
</organism>